<comment type="caution">
    <text evidence="4">The sequence shown here is derived from an EMBL/GenBank/DDBJ whole genome shotgun (WGS) entry which is preliminary data.</text>
</comment>
<dbReference type="AlphaFoldDB" id="A0A2N5ZBZ9"/>
<dbReference type="GO" id="GO:0003677">
    <property type="term" value="F:DNA binding"/>
    <property type="evidence" value="ECO:0007669"/>
    <property type="project" value="InterPro"/>
</dbReference>
<dbReference type="InterPro" id="IPR011006">
    <property type="entry name" value="CheY-like_superfamily"/>
</dbReference>
<feature type="modified residue" description="4-aspartylphosphate" evidence="2">
    <location>
        <position position="114"/>
    </location>
</feature>
<dbReference type="SUPFAM" id="SSF46955">
    <property type="entry name" value="Putative DNA-binding domain"/>
    <property type="match status" value="1"/>
</dbReference>
<evidence type="ECO:0000313" key="5">
    <source>
        <dbReference type="Proteomes" id="UP000234857"/>
    </source>
</evidence>
<dbReference type="Proteomes" id="UP000234857">
    <property type="component" value="Unassembled WGS sequence"/>
</dbReference>
<dbReference type="InterPro" id="IPR009061">
    <property type="entry name" value="DNA-bd_dom_put_sf"/>
</dbReference>
<dbReference type="InterPro" id="IPR050595">
    <property type="entry name" value="Bact_response_regulator"/>
</dbReference>
<accession>A0A2N5ZBZ9</accession>
<name>A0A2N5ZBZ9_MUIH1</name>
<dbReference type="PANTHER" id="PTHR44591">
    <property type="entry name" value="STRESS RESPONSE REGULATOR PROTEIN 1"/>
    <property type="match status" value="1"/>
</dbReference>
<sequence>MENIGEEILNTTEACKFLKVSHSTMKNYLRTGKIKAFTTPGGHYRIYKKDLMEFINASNKSGKKKILIVDDDVDILELMDSVLNTENYNVITVCDAVKLGIKVITEKPDLVLLDIMMPSIDGYEVCRALKEDENTKDIPIILVTGIDLKAVKNNYKKVNADSYILKPFSPDELLDKIRKII</sequence>
<dbReference type="Gene3D" id="1.10.1660.10">
    <property type="match status" value="1"/>
</dbReference>
<dbReference type="InterPro" id="IPR041657">
    <property type="entry name" value="HTH_17"/>
</dbReference>
<evidence type="ECO:0000259" key="3">
    <source>
        <dbReference type="PROSITE" id="PS50110"/>
    </source>
</evidence>
<dbReference type="NCBIfam" id="TIGR01764">
    <property type="entry name" value="excise"/>
    <property type="match status" value="1"/>
</dbReference>
<dbReference type="SUPFAM" id="SSF52172">
    <property type="entry name" value="CheY-like"/>
    <property type="match status" value="1"/>
</dbReference>
<gene>
    <name evidence="4" type="ORF">C0601_11245</name>
</gene>
<evidence type="ECO:0000256" key="1">
    <source>
        <dbReference type="ARBA" id="ARBA00022553"/>
    </source>
</evidence>
<dbReference type="Gene3D" id="3.40.50.2300">
    <property type="match status" value="1"/>
</dbReference>
<organism evidence="4 5">
    <name type="scientific">Muiribacterium halophilum</name>
    <dbReference type="NCBI Taxonomy" id="2053465"/>
    <lineage>
        <taxon>Bacteria</taxon>
        <taxon>Candidatus Muiribacteriota</taxon>
        <taxon>Candidatus Muiribacteriia</taxon>
        <taxon>Candidatus Muiribacteriales</taxon>
        <taxon>Candidatus Muiribacteriaceae</taxon>
        <taxon>Candidatus Muiribacterium</taxon>
    </lineage>
</organism>
<dbReference type="InterPro" id="IPR010093">
    <property type="entry name" value="SinI_DNA-bd"/>
</dbReference>
<dbReference type="GO" id="GO:0000160">
    <property type="term" value="P:phosphorelay signal transduction system"/>
    <property type="evidence" value="ECO:0007669"/>
    <property type="project" value="InterPro"/>
</dbReference>
<evidence type="ECO:0000313" key="4">
    <source>
        <dbReference type="EMBL" id="PLX16189.1"/>
    </source>
</evidence>
<evidence type="ECO:0000256" key="2">
    <source>
        <dbReference type="PROSITE-ProRule" id="PRU00169"/>
    </source>
</evidence>
<proteinExistence type="predicted"/>
<dbReference type="Pfam" id="PF12728">
    <property type="entry name" value="HTH_17"/>
    <property type="match status" value="1"/>
</dbReference>
<protein>
    <recommendedName>
        <fullName evidence="3">Response regulatory domain-containing protein</fullName>
    </recommendedName>
</protein>
<dbReference type="InterPro" id="IPR001789">
    <property type="entry name" value="Sig_transdc_resp-reg_receiver"/>
</dbReference>
<feature type="domain" description="Response regulatory" evidence="3">
    <location>
        <begin position="65"/>
        <end position="181"/>
    </location>
</feature>
<reference evidence="4 5" key="1">
    <citation type="submission" date="2017-11" db="EMBL/GenBank/DDBJ databases">
        <title>Genome-resolved metagenomics identifies genetic mobility, metabolic interactions, and unexpected diversity in perchlorate-reducing communities.</title>
        <authorList>
            <person name="Barnum T.P."/>
            <person name="Figueroa I.A."/>
            <person name="Carlstrom C.I."/>
            <person name="Lucas L.N."/>
            <person name="Engelbrektson A.L."/>
            <person name="Coates J.D."/>
        </authorList>
    </citation>
    <scope>NUCLEOTIDE SEQUENCE [LARGE SCALE GENOMIC DNA]</scope>
    <source>
        <strain evidence="4">BM706</strain>
    </source>
</reference>
<keyword evidence="1 2" id="KW-0597">Phosphoprotein</keyword>
<dbReference type="EMBL" id="PKTG01000122">
    <property type="protein sequence ID" value="PLX16189.1"/>
    <property type="molecule type" value="Genomic_DNA"/>
</dbReference>
<dbReference type="SMART" id="SM00448">
    <property type="entry name" value="REC"/>
    <property type="match status" value="1"/>
</dbReference>
<dbReference type="PANTHER" id="PTHR44591:SF3">
    <property type="entry name" value="RESPONSE REGULATORY DOMAIN-CONTAINING PROTEIN"/>
    <property type="match status" value="1"/>
</dbReference>
<dbReference type="PROSITE" id="PS50110">
    <property type="entry name" value="RESPONSE_REGULATORY"/>
    <property type="match status" value="1"/>
</dbReference>
<dbReference type="Pfam" id="PF00072">
    <property type="entry name" value="Response_reg"/>
    <property type="match status" value="1"/>
</dbReference>